<feature type="domain" description="Response regulatory" evidence="3">
    <location>
        <begin position="11"/>
        <end position="120"/>
    </location>
</feature>
<evidence type="ECO:0000259" key="3">
    <source>
        <dbReference type="PROSITE" id="PS50110"/>
    </source>
</evidence>
<dbReference type="SMART" id="SM00448">
    <property type="entry name" value="REC"/>
    <property type="match status" value="1"/>
</dbReference>
<evidence type="ECO:0000313" key="4">
    <source>
        <dbReference type="EMBL" id="MBP1987377.1"/>
    </source>
</evidence>
<feature type="modified residue" description="4-aspartylphosphate" evidence="2">
    <location>
        <position position="58"/>
    </location>
</feature>
<dbReference type="RefSeq" id="WP_209491631.1">
    <property type="nucleotide sequence ID" value="NZ_JAGGLC010000003.1"/>
</dbReference>
<evidence type="ECO:0000256" key="2">
    <source>
        <dbReference type="PROSITE-ProRule" id="PRU00169"/>
    </source>
</evidence>
<dbReference type="Pfam" id="PF00072">
    <property type="entry name" value="Response_reg"/>
    <property type="match status" value="1"/>
</dbReference>
<dbReference type="CDD" id="cd00156">
    <property type="entry name" value="REC"/>
    <property type="match status" value="1"/>
</dbReference>
<keyword evidence="1 2" id="KW-0597">Phosphoprotein</keyword>
<name>A0A8T4GWJ7_9EURY</name>
<protein>
    <submittedName>
        <fullName evidence="4">DNA-binding response OmpR family regulator</fullName>
    </submittedName>
</protein>
<comment type="caution">
    <text evidence="4">The sequence shown here is derived from an EMBL/GenBank/DDBJ whole genome shotgun (WGS) entry which is preliminary data.</text>
</comment>
<dbReference type="InterPro" id="IPR001789">
    <property type="entry name" value="Sig_transdc_resp-reg_receiver"/>
</dbReference>
<dbReference type="SUPFAM" id="SSF52172">
    <property type="entry name" value="CheY-like"/>
    <property type="match status" value="1"/>
</dbReference>
<accession>A0A8T4GWJ7</accession>
<dbReference type="Gene3D" id="3.40.50.2300">
    <property type="match status" value="1"/>
</dbReference>
<dbReference type="InterPro" id="IPR011006">
    <property type="entry name" value="CheY-like_superfamily"/>
</dbReference>
<reference evidence="4" key="1">
    <citation type="submission" date="2021-03" db="EMBL/GenBank/DDBJ databases">
        <title>Genomic Encyclopedia of Type Strains, Phase IV (KMG-IV): sequencing the most valuable type-strain genomes for metagenomic binning, comparative biology and taxonomic classification.</title>
        <authorList>
            <person name="Goeker M."/>
        </authorList>
    </citation>
    <scope>NUCLEOTIDE SEQUENCE</scope>
    <source>
        <strain evidence="4">DSM 26232</strain>
    </source>
</reference>
<dbReference type="PANTHER" id="PTHR44591:SF3">
    <property type="entry name" value="RESPONSE REGULATORY DOMAIN-CONTAINING PROTEIN"/>
    <property type="match status" value="1"/>
</dbReference>
<dbReference type="InterPro" id="IPR050595">
    <property type="entry name" value="Bact_response_regulator"/>
</dbReference>
<organism evidence="4 5">
    <name type="scientific">Halolamina salifodinae</name>
    <dbReference type="NCBI Taxonomy" id="1202767"/>
    <lineage>
        <taxon>Archaea</taxon>
        <taxon>Methanobacteriati</taxon>
        <taxon>Methanobacteriota</taxon>
        <taxon>Stenosarchaea group</taxon>
        <taxon>Halobacteria</taxon>
        <taxon>Halobacteriales</taxon>
        <taxon>Haloferacaceae</taxon>
    </lineage>
</organism>
<dbReference type="Pfam" id="PF08663">
    <property type="entry name" value="HalX"/>
    <property type="match status" value="1"/>
</dbReference>
<dbReference type="EMBL" id="JAGGLC010000003">
    <property type="protein sequence ID" value="MBP1987377.1"/>
    <property type="molecule type" value="Genomic_DNA"/>
</dbReference>
<dbReference type="GO" id="GO:0003677">
    <property type="term" value="F:DNA binding"/>
    <property type="evidence" value="ECO:0007669"/>
    <property type="project" value="UniProtKB-KW"/>
</dbReference>
<evidence type="ECO:0000313" key="5">
    <source>
        <dbReference type="Proteomes" id="UP000823736"/>
    </source>
</evidence>
<dbReference type="PROSITE" id="PS50110">
    <property type="entry name" value="RESPONSE_REGULATORY"/>
    <property type="match status" value="1"/>
</dbReference>
<keyword evidence="4" id="KW-0238">DNA-binding</keyword>
<gene>
    <name evidence="4" type="ORF">J2753_001875</name>
</gene>
<sequence length="191" mass="21831">MVSIDPAGSPVVLVIDDDEDVRNTYELWLDHDWETYTAEDGQTALSILSPAVDVVVLDRMMPGLSGGDVLDAMQDREADPRVVLVTAVSPEPEIVETPFDAYLPKPVDREELNETVRKLLGRDKQDDRLREYYRLVEKRATLETEIPEHVLVEDERYEQLTYRIAELEEDLNQDLNDLDSDEFVALIDDVV</sequence>
<dbReference type="InterPro" id="IPR013971">
    <property type="entry name" value="HalX_domain"/>
</dbReference>
<dbReference type="Proteomes" id="UP000823736">
    <property type="component" value="Unassembled WGS sequence"/>
</dbReference>
<proteinExistence type="predicted"/>
<dbReference type="GO" id="GO:0000160">
    <property type="term" value="P:phosphorelay signal transduction system"/>
    <property type="evidence" value="ECO:0007669"/>
    <property type="project" value="InterPro"/>
</dbReference>
<dbReference type="PANTHER" id="PTHR44591">
    <property type="entry name" value="STRESS RESPONSE REGULATOR PROTEIN 1"/>
    <property type="match status" value="1"/>
</dbReference>
<evidence type="ECO:0000256" key="1">
    <source>
        <dbReference type="ARBA" id="ARBA00022553"/>
    </source>
</evidence>
<dbReference type="AlphaFoldDB" id="A0A8T4GWJ7"/>
<keyword evidence="5" id="KW-1185">Reference proteome</keyword>
<dbReference type="OrthoDB" id="86314at2157"/>